<evidence type="ECO:0000313" key="1">
    <source>
        <dbReference type="EMBL" id="PCS22668.1"/>
    </source>
</evidence>
<organism evidence="1 2">
    <name type="scientific">Candidatus Enterovibrio escicola</name>
    <dbReference type="NCBI Taxonomy" id="1927127"/>
    <lineage>
        <taxon>Bacteria</taxon>
        <taxon>Pseudomonadati</taxon>
        <taxon>Pseudomonadota</taxon>
        <taxon>Gammaproteobacteria</taxon>
        <taxon>Vibrionales</taxon>
        <taxon>Vibrionaceae</taxon>
        <taxon>Enterovibrio</taxon>
    </lineage>
</organism>
<keyword evidence="2" id="KW-1185">Reference proteome</keyword>
<dbReference type="EMBL" id="NBYY01000015">
    <property type="protein sequence ID" value="PCS22668.1"/>
    <property type="molecule type" value="Genomic_DNA"/>
</dbReference>
<dbReference type="Proteomes" id="UP000219020">
    <property type="component" value="Unassembled WGS sequence"/>
</dbReference>
<sequence length="37" mass="4188">MLRNYNAQVGEALANVQAMNKGYKTRYACSPVDKLRL</sequence>
<comment type="caution">
    <text evidence="1">The sequence shown here is derived from an EMBL/GenBank/DDBJ whole genome shotgun (WGS) entry which is preliminary data.</text>
</comment>
<accession>A0A2A5T3H2</accession>
<dbReference type="AlphaFoldDB" id="A0A2A5T3H2"/>
<gene>
    <name evidence="1" type="ORF">BTN49_1620</name>
</gene>
<name>A0A2A5T3H2_9GAMM</name>
<protein>
    <recommendedName>
        <fullName evidence="3">Mobile element protein</fullName>
    </recommendedName>
</protein>
<proteinExistence type="predicted"/>
<reference evidence="2" key="1">
    <citation type="submission" date="2017-04" db="EMBL/GenBank/DDBJ databases">
        <title>Genome evolution of the luminous symbionts of deep sea anglerfish.</title>
        <authorList>
            <person name="Hendry T.A."/>
        </authorList>
    </citation>
    <scope>NUCLEOTIDE SEQUENCE [LARGE SCALE GENOMIC DNA]</scope>
</reference>
<evidence type="ECO:0008006" key="3">
    <source>
        <dbReference type="Google" id="ProtNLM"/>
    </source>
</evidence>
<evidence type="ECO:0000313" key="2">
    <source>
        <dbReference type="Proteomes" id="UP000219020"/>
    </source>
</evidence>